<feature type="transmembrane region" description="Helical" evidence="2">
    <location>
        <begin position="36"/>
        <end position="56"/>
    </location>
</feature>
<keyword evidence="2" id="KW-0472">Membrane</keyword>
<sequence length="191" mass="19641">MRARLPLRLVRSIAFTVVCVGLAVLGHRAAGGSGPASWAVVAGCAGVVLAAVLAAGRERSPRTVIGLLLAAQVVLHQLFGASGGAGSPLSLHISHGQGLGAGLGMVIAHLTATLITGWWLAQGESLLWSVLRRVGTRAVRRLSRLLALLGADAAHLPPPAGRAPLRLTPSRARHDLRHTVSRRGPPLPAAS</sequence>
<feature type="region of interest" description="Disordered" evidence="1">
    <location>
        <begin position="160"/>
        <end position="191"/>
    </location>
</feature>
<name>A0ABV9CDP5_9ACTN</name>
<keyword evidence="2" id="KW-0812">Transmembrane</keyword>
<gene>
    <name evidence="3" type="ORF">ACFO60_07775</name>
</gene>
<dbReference type="Proteomes" id="UP001596004">
    <property type="component" value="Unassembled WGS sequence"/>
</dbReference>
<protein>
    <submittedName>
        <fullName evidence="3">MFS transporter</fullName>
    </submittedName>
</protein>
<dbReference type="RefSeq" id="WP_380838620.1">
    <property type="nucleotide sequence ID" value="NZ_JBHSFP010000003.1"/>
</dbReference>
<evidence type="ECO:0000313" key="4">
    <source>
        <dbReference type="Proteomes" id="UP001596004"/>
    </source>
</evidence>
<evidence type="ECO:0000313" key="3">
    <source>
        <dbReference type="EMBL" id="MFC4530659.1"/>
    </source>
</evidence>
<feature type="transmembrane region" description="Helical" evidence="2">
    <location>
        <begin position="63"/>
        <end position="79"/>
    </location>
</feature>
<comment type="caution">
    <text evidence="3">The sequence shown here is derived from an EMBL/GenBank/DDBJ whole genome shotgun (WGS) entry which is preliminary data.</text>
</comment>
<feature type="transmembrane region" description="Helical" evidence="2">
    <location>
        <begin position="12"/>
        <end position="30"/>
    </location>
</feature>
<reference evidence="4" key="1">
    <citation type="journal article" date="2019" name="Int. J. Syst. Evol. Microbiol.">
        <title>The Global Catalogue of Microorganisms (GCM) 10K type strain sequencing project: providing services to taxonomists for standard genome sequencing and annotation.</title>
        <authorList>
            <consortium name="The Broad Institute Genomics Platform"/>
            <consortium name="The Broad Institute Genome Sequencing Center for Infectious Disease"/>
            <person name="Wu L."/>
            <person name="Ma J."/>
        </authorList>
    </citation>
    <scope>NUCLEOTIDE SEQUENCE [LARGE SCALE GENOMIC DNA]</scope>
    <source>
        <strain evidence="4">CGMCC 4.7132</strain>
    </source>
</reference>
<accession>A0ABV9CDP5</accession>
<evidence type="ECO:0000256" key="1">
    <source>
        <dbReference type="SAM" id="MobiDB-lite"/>
    </source>
</evidence>
<dbReference type="EMBL" id="JBHSFP010000003">
    <property type="protein sequence ID" value="MFC4530659.1"/>
    <property type="molecule type" value="Genomic_DNA"/>
</dbReference>
<proteinExistence type="predicted"/>
<keyword evidence="2" id="KW-1133">Transmembrane helix</keyword>
<evidence type="ECO:0000256" key="2">
    <source>
        <dbReference type="SAM" id="Phobius"/>
    </source>
</evidence>
<organism evidence="3 4">
    <name type="scientific">Sphaerisporangium dianthi</name>
    <dbReference type="NCBI Taxonomy" id="1436120"/>
    <lineage>
        <taxon>Bacteria</taxon>
        <taxon>Bacillati</taxon>
        <taxon>Actinomycetota</taxon>
        <taxon>Actinomycetes</taxon>
        <taxon>Streptosporangiales</taxon>
        <taxon>Streptosporangiaceae</taxon>
        <taxon>Sphaerisporangium</taxon>
    </lineage>
</organism>
<feature type="transmembrane region" description="Helical" evidence="2">
    <location>
        <begin position="99"/>
        <end position="121"/>
    </location>
</feature>
<keyword evidence="4" id="KW-1185">Reference proteome</keyword>